<gene>
    <name evidence="3" type="ORF">HPB51_008214</name>
</gene>
<keyword evidence="4" id="KW-1185">Reference proteome</keyword>
<feature type="compositionally biased region" description="Polar residues" evidence="1">
    <location>
        <begin position="824"/>
        <end position="833"/>
    </location>
</feature>
<feature type="chain" id="PRO_5039929111" evidence="2">
    <location>
        <begin position="20"/>
        <end position="1787"/>
    </location>
</feature>
<proteinExistence type="predicted"/>
<reference evidence="3" key="1">
    <citation type="journal article" date="2020" name="Cell">
        <title>Large-Scale Comparative Analyses of Tick Genomes Elucidate Their Genetic Diversity and Vector Capacities.</title>
        <authorList>
            <consortium name="Tick Genome and Microbiome Consortium (TIGMIC)"/>
            <person name="Jia N."/>
            <person name="Wang J."/>
            <person name="Shi W."/>
            <person name="Du L."/>
            <person name="Sun Y."/>
            <person name="Zhan W."/>
            <person name="Jiang J.F."/>
            <person name="Wang Q."/>
            <person name="Zhang B."/>
            <person name="Ji P."/>
            <person name="Bell-Sakyi L."/>
            <person name="Cui X.M."/>
            <person name="Yuan T.T."/>
            <person name="Jiang B.G."/>
            <person name="Yang W.F."/>
            <person name="Lam T.T."/>
            <person name="Chang Q.C."/>
            <person name="Ding S.J."/>
            <person name="Wang X.J."/>
            <person name="Zhu J.G."/>
            <person name="Ruan X.D."/>
            <person name="Zhao L."/>
            <person name="Wei J.T."/>
            <person name="Ye R.Z."/>
            <person name="Que T.C."/>
            <person name="Du C.H."/>
            <person name="Zhou Y.H."/>
            <person name="Cheng J.X."/>
            <person name="Dai P.F."/>
            <person name="Guo W.B."/>
            <person name="Han X.H."/>
            <person name="Huang E.J."/>
            <person name="Li L.F."/>
            <person name="Wei W."/>
            <person name="Gao Y.C."/>
            <person name="Liu J.Z."/>
            <person name="Shao H.Z."/>
            <person name="Wang X."/>
            <person name="Wang C.C."/>
            <person name="Yang T.C."/>
            <person name="Huo Q.B."/>
            <person name="Li W."/>
            <person name="Chen H.Y."/>
            <person name="Chen S.E."/>
            <person name="Zhou L.G."/>
            <person name="Ni X.B."/>
            <person name="Tian J.H."/>
            <person name="Sheng Y."/>
            <person name="Liu T."/>
            <person name="Pan Y.S."/>
            <person name="Xia L.Y."/>
            <person name="Li J."/>
            <person name="Zhao F."/>
            <person name="Cao W.C."/>
        </authorList>
    </citation>
    <scope>NUCLEOTIDE SEQUENCE</scope>
    <source>
        <strain evidence="3">Rmic-2018</strain>
    </source>
</reference>
<feature type="compositionally biased region" description="Basic and acidic residues" evidence="1">
    <location>
        <begin position="1349"/>
        <end position="1373"/>
    </location>
</feature>
<comment type="caution">
    <text evidence="3">The sequence shown here is derived from an EMBL/GenBank/DDBJ whole genome shotgun (WGS) entry which is preliminary data.</text>
</comment>
<evidence type="ECO:0000313" key="3">
    <source>
        <dbReference type="EMBL" id="KAH8018515.1"/>
    </source>
</evidence>
<feature type="compositionally biased region" description="Polar residues" evidence="1">
    <location>
        <begin position="1271"/>
        <end position="1285"/>
    </location>
</feature>
<feature type="region of interest" description="Disordered" evidence="1">
    <location>
        <begin position="799"/>
        <end position="839"/>
    </location>
</feature>
<dbReference type="EMBL" id="JABSTU010000010">
    <property type="protein sequence ID" value="KAH8018515.1"/>
    <property type="molecule type" value="Genomic_DNA"/>
</dbReference>
<keyword evidence="2" id="KW-0732">Signal</keyword>
<evidence type="ECO:0000256" key="1">
    <source>
        <dbReference type="SAM" id="MobiDB-lite"/>
    </source>
</evidence>
<protein>
    <submittedName>
        <fullName evidence="3">Uncharacterized protein</fullName>
    </submittedName>
</protein>
<feature type="compositionally biased region" description="Basic and acidic residues" evidence="1">
    <location>
        <begin position="1297"/>
        <end position="1331"/>
    </location>
</feature>
<evidence type="ECO:0000313" key="4">
    <source>
        <dbReference type="Proteomes" id="UP000821866"/>
    </source>
</evidence>
<accession>A0A9J6D8W5</accession>
<name>A0A9J6D8W5_RHIMP</name>
<dbReference type="Proteomes" id="UP000821866">
    <property type="component" value="Chromosome 8"/>
</dbReference>
<dbReference type="VEuPathDB" id="VectorBase:LOC119161041"/>
<organism evidence="3 4">
    <name type="scientific">Rhipicephalus microplus</name>
    <name type="common">Cattle tick</name>
    <name type="synonym">Boophilus microplus</name>
    <dbReference type="NCBI Taxonomy" id="6941"/>
    <lineage>
        <taxon>Eukaryota</taxon>
        <taxon>Metazoa</taxon>
        <taxon>Ecdysozoa</taxon>
        <taxon>Arthropoda</taxon>
        <taxon>Chelicerata</taxon>
        <taxon>Arachnida</taxon>
        <taxon>Acari</taxon>
        <taxon>Parasitiformes</taxon>
        <taxon>Ixodida</taxon>
        <taxon>Ixodoidea</taxon>
        <taxon>Ixodidae</taxon>
        <taxon>Rhipicephalinae</taxon>
        <taxon>Rhipicephalus</taxon>
        <taxon>Boophilus</taxon>
    </lineage>
</organism>
<reference evidence="3" key="2">
    <citation type="submission" date="2021-09" db="EMBL/GenBank/DDBJ databases">
        <authorList>
            <person name="Jia N."/>
            <person name="Wang J."/>
            <person name="Shi W."/>
            <person name="Du L."/>
            <person name="Sun Y."/>
            <person name="Zhan W."/>
            <person name="Jiang J."/>
            <person name="Wang Q."/>
            <person name="Zhang B."/>
            <person name="Ji P."/>
            <person name="Sakyi L.B."/>
            <person name="Cui X."/>
            <person name="Yuan T."/>
            <person name="Jiang B."/>
            <person name="Yang W."/>
            <person name="Lam T.T.-Y."/>
            <person name="Chang Q."/>
            <person name="Ding S."/>
            <person name="Wang X."/>
            <person name="Zhu J."/>
            <person name="Ruan X."/>
            <person name="Zhao L."/>
            <person name="Wei J."/>
            <person name="Que T."/>
            <person name="Du C."/>
            <person name="Cheng J."/>
            <person name="Dai P."/>
            <person name="Han X."/>
            <person name="Huang E."/>
            <person name="Gao Y."/>
            <person name="Liu J."/>
            <person name="Shao H."/>
            <person name="Ye R."/>
            <person name="Li L."/>
            <person name="Wei W."/>
            <person name="Wang X."/>
            <person name="Wang C."/>
            <person name="Huo Q."/>
            <person name="Li W."/>
            <person name="Guo W."/>
            <person name="Chen H."/>
            <person name="Chen S."/>
            <person name="Zhou L."/>
            <person name="Zhou L."/>
            <person name="Ni X."/>
            <person name="Tian J."/>
            <person name="Zhou Y."/>
            <person name="Sheng Y."/>
            <person name="Liu T."/>
            <person name="Pan Y."/>
            <person name="Xia L."/>
            <person name="Li J."/>
            <person name="Zhao F."/>
            <person name="Cao W."/>
        </authorList>
    </citation>
    <scope>NUCLEOTIDE SEQUENCE</scope>
    <source>
        <strain evidence="3">Rmic-2018</strain>
        <tissue evidence="3">Larvae</tissue>
    </source>
</reference>
<feature type="region of interest" description="Disordered" evidence="1">
    <location>
        <begin position="1213"/>
        <end position="1374"/>
    </location>
</feature>
<evidence type="ECO:0000256" key="2">
    <source>
        <dbReference type="SAM" id="SignalP"/>
    </source>
</evidence>
<sequence>MAPLHCLLFVALLLSPTDGLRKPYLIQSVSARLTEQPFAAFSNAKGVPKTKCQRYHALKRFSACGAVVGHAVREKSLLENPDQNTTCKKAEGFEKCFEDSMRSTRCGRSSEFNFHLQHISTLVNEMYKESCSSSGETSSVLTDMSTVCDIRVAVVRFLECTSSFYLGDPETVVPQNHSEDASATTRGVHFGIMFDAPAVVGGTPDKYSRIASTECRRNAKFRNCIDNIHLYSECGIGTEVHSHLKYLANIVNRKVAGKCSQQTQIPDLDCQLLPFLRKFLHCGVNRYETTGDRVDQDICTQVHSYKECVAAAERATHCNMKNLSLSYHLTYLHNVMTTVNTSCKGMRNVETSVYKETCKRTTLFNNYFSCGMEVQARLEGLRQGDKERCRISENFEKCFINAKEQSGCLLADEATSIMSALLDTWKKEHAKECSDYDVPPPRGAQTECLTGTAVRKVFLCGLTFQTAVREVKFSPLEMSPEVCRRLEEMNSCISEVKSRTRCAMSELHAHVAPLLQPFTTGYVKRCEKMVWSNLSTPMMSPNSPSCRRLPALKRIFHCGLSFSRILEEMELVHQKAEVLCPLLKKYETCVPDSASELGCKDDPVMKGHVRSFGRILHRQYYEACLRNRRGARIRYESPRRGMVLNGNGSHDIGNARQRKRGENLSAAIKHQMLSQVMEDYYGPDYDEYVEEEDKVPDSLDVKPAYDYADQEVTSTTKKQDAAHKNAQLSPQIAISNASLTGQKQDGDSELRKKQEFWAGVERARKLRSQHRYEYGSPELVQDLSSNRVSKDFARPGAYFIDQLGNPPDYNSDNSARKDLESEDSVTNFESQPNPGKFRNSALNLPFYKSIRMVPHAARQGDSDAEGWRGVPPLSREEELEMYEDTRGMAELLQKQRERHYSRYKGREHLAPKSDMQRAWKESVRRYGATSNEVLKGGLDHDQSLFNRSLAYYNHNGGTDIRRFRGEYGMRHIERNPYIRHYAPYEMAGKAQQDERPQNIVPLDRRGIDLHRRRHAYRSTTYDLGDYEKPAFGYLPYIEDEEDHVPRDAMSFPEDDAPVLSKEESLDQGVQQIGHHRAFSIRLPGSKVYTDNSRNLQVAAGMENIDYAPGVAFSSDRGMSAKWPRHDGADVLTGEQISHNHRQGAPLPNYPRRLASKMFRARAGLPTDPRSAVGIIQDYDRGVADYNKASQKMSDGSSSLTKEETSPRLNAMKRLSGHDPVYSPNNPNFQLPGEASGNGRSFQRKLPVKKTTYKEVEPHEMNPYPDELRPLPSQTQHHSNDSNYVGPNSFLPEPGLRSPKEKVVPDFLGETKEHAGAPDARTRKDESSDRRLVNSPGTHIRGSDSEGDPNDGRESHEEGFEQRGAKGSKRFFDIKKRKREPRLGFPYVRHIDESPGLLLDKKDVATGSAIAKPPSQKTNLQLNQYELERKMKKQLVRDDLEEIIKKHKEESDSKADMMLFPSEHVFHDDRVLRDFDAKALGENKDYYEIDAKLESDSADRSSMWSAGRDDVKTEFLRKHIDGTEKRQDPLFGELSKRNAWYTDDIWSDNNDLFGMERLLSDQRREFGENGTEEDETSQCQPHNLQRRSDACGRVFEDDFKAVSNGTVRHFEPQSLTPQLRKSVCSHARDFSQCINLFAQKYRCVDSQQLIKNLTEDHLKKAGVMFCDASAVRISFKLVIAAALLQLLLSTVVDGRTSDGESEQDVCIHATRVLASIVSENTKTELTSAILADPYLKQVESLQKELVTLGEMYKRLEARLQASEPRPQADSLLAMFEEASRSEVAGSCR</sequence>
<feature type="region of interest" description="Disordered" evidence="1">
    <location>
        <begin position="1564"/>
        <end position="1584"/>
    </location>
</feature>
<feature type="signal peptide" evidence="2">
    <location>
        <begin position="1"/>
        <end position="19"/>
    </location>
</feature>